<proteinExistence type="predicted"/>
<evidence type="ECO:0000256" key="1">
    <source>
        <dbReference type="SAM" id="MobiDB-lite"/>
    </source>
</evidence>
<feature type="transmembrane region" description="Helical" evidence="2">
    <location>
        <begin position="79"/>
        <end position="101"/>
    </location>
</feature>
<feature type="transmembrane region" description="Helical" evidence="2">
    <location>
        <begin position="298"/>
        <end position="317"/>
    </location>
</feature>
<evidence type="ECO:0000313" key="3">
    <source>
        <dbReference type="EMBL" id="AFK16320.3"/>
    </source>
</evidence>
<reference evidence="3 4" key="1">
    <citation type="journal article" date="2013" name="J. Biotechnol.">
        <title>Genome sequence of Corynebacterium pseudotuberculosis biovar equi strain 258 and prediction of antigenic targets to improve biotechnological vaccine production.</title>
        <authorList>
            <person name="Soares S.C."/>
            <person name="Trost E."/>
            <person name="Ramos R.T."/>
            <person name="Carneiro A.R."/>
            <person name="Santos A.R."/>
            <person name="Pinto A.C."/>
            <person name="Barbosa E."/>
            <person name="Aburjaile F."/>
            <person name="Ali A."/>
            <person name="Diniz C.A."/>
            <person name="Hassan S.S."/>
            <person name="Fiaux K."/>
            <person name="Guimaraes L.C."/>
            <person name="Bakhtiar S.M."/>
            <person name="Pereira U."/>
            <person name="Almeida S.S."/>
            <person name="Abreu V.A."/>
            <person name="Rocha F.S."/>
            <person name="Dorella F.A."/>
            <person name="Miyoshi A."/>
            <person name="Silva A."/>
            <person name="Azevedo V."/>
            <person name="Tauch A."/>
        </authorList>
    </citation>
    <scope>NUCLEOTIDE SEQUENCE [LARGE SCALE GENOMIC DNA]</scope>
    <source>
        <strain evidence="3 4">258</strain>
    </source>
</reference>
<feature type="transmembrane region" description="Helical" evidence="2">
    <location>
        <begin position="139"/>
        <end position="161"/>
    </location>
</feature>
<dbReference type="EMBL" id="CP003540">
    <property type="protein sequence ID" value="AFK16320.3"/>
    <property type="molecule type" value="Genomic_DNA"/>
</dbReference>
<dbReference type="Proteomes" id="UP000006465">
    <property type="component" value="Chromosome"/>
</dbReference>
<dbReference type="PANTHER" id="PTHR37814:SF1">
    <property type="entry name" value="MEMBRANE PROTEIN"/>
    <property type="match status" value="1"/>
</dbReference>
<name>A0AAU8Q0C2_CORPS</name>
<dbReference type="PANTHER" id="PTHR37814">
    <property type="entry name" value="CONSERVED MEMBRANE PROTEIN"/>
    <property type="match status" value="1"/>
</dbReference>
<accession>A0AAU8Q0C2</accession>
<protein>
    <submittedName>
        <fullName evidence="3">Uncharacterized protein</fullName>
    </submittedName>
</protein>
<feature type="transmembrane region" description="Helical" evidence="2">
    <location>
        <begin position="218"/>
        <end position="239"/>
    </location>
</feature>
<keyword evidence="2" id="KW-0472">Membrane</keyword>
<keyword evidence="2" id="KW-1133">Transmembrane helix</keyword>
<feature type="transmembrane region" description="Helical" evidence="2">
    <location>
        <begin position="113"/>
        <end position="132"/>
    </location>
</feature>
<feature type="transmembrane region" description="Helical" evidence="2">
    <location>
        <begin position="323"/>
        <end position="344"/>
    </location>
</feature>
<keyword evidence="2" id="KW-0812">Transmembrane</keyword>
<dbReference type="RefSeq" id="WP_014523169.1">
    <property type="nucleotide sequence ID" value="NC_017945.3"/>
</dbReference>
<gene>
    <name evidence="3" type="ORF">CP258_03550</name>
</gene>
<organism evidence="3 4">
    <name type="scientific">Corynebacterium pseudotuberculosis 258</name>
    <dbReference type="NCBI Taxonomy" id="1168865"/>
    <lineage>
        <taxon>Bacteria</taxon>
        <taxon>Bacillati</taxon>
        <taxon>Actinomycetota</taxon>
        <taxon>Actinomycetes</taxon>
        <taxon>Mycobacteriales</taxon>
        <taxon>Corynebacteriaceae</taxon>
        <taxon>Corynebacterium</taxon>
    </lineage>
</organism>
<sequence>MLKKTITIAMAFVGIVIGAGFATGQEVLQYFVAFGTMGIIGAALAGLIMALTGMASIQLGSYFLANDHGSVLTSISHPIIARILDISVLITLFATGVVMFAGSGSNLNQQFGLPLWVGTVLMLVLVLLAGLLDVDKITNVIGAITPLIIIFAGIAIVYALATSDADTESLNAAASTINGATPHWTLSALNYVGLALMMGVSMAIIIGGNSFDTHAAGLGGLLGGLVFGVMLTFAALALFRSADKVAGDDVPMLTIVNEIHPILGTIMSLIIIGMIFNTTLGLFYAFAKRLTSNNQKRFYLFYVLSCLVGFGMSFLGFKKLVGLVYPTLGYLGILLVVVVAGAWIRGFAKIREERERREKIHDLFRRKLDPTQRFSSKQARLLDRYTTESNLEREELTESLRDEFVDESIPDAEISAEKLFEENNEFSYQPVEFTDSTISVEESTLGLPSHARPMSELEDLSTFHDPESEKDEEPQTEPVKGIEEEVAEAPMESAVAEVPQVDPIVTTPKKLPTV</sequence>
<feature type="transmembrane region" description="Helical" evidence="2">
    <location>
        <begin position="188"/>
        <end position="206"/>
    </location>
</feature>
<dbReference type="KEGG" id="coe:CP258_03550"/>
<feature type="transmembrane region" description="Helical" evidence="2">
    <location>
        <begin position="32"/>
        <end position="59"/>
    </location>
</feature>
<dbReference type="AlphaFoldDB" id="A0AAU8Q0C2"/>
<evidence type="ECO:0000256" key="2">
    <source>
        <dbReference type="SAM" id="Phobius"/>
    </source>
</evidence>
<evidence type="ECO:0000313" key="4">
    <source>
        <dbReference type="Proteomes" id="UP000006465"/>
    </source>
</evidence>
<dbReference type="InterPro" id="IPR038728">
    <property type="entry name" value="YkvI-like"/>
</dbReference>
<feature type="region of interest" description="Disordered" evidence="1">
    <location>
        <begin position="445"/>
        <end position="514"/>
    </location>
</feature>
<feature type="transmembrane region" description="Helical" evidence="2">
    <location>
        <begin position="259"/>
        <end position="286"/>
    </location>
</feature>